<sequence length="87" mass="9351">MNGLQRKENEPIIHRARRVLKVGACVPSPAEAKEGSCSDGIRGHGALEAGTGVTSPMERARRLGSRLANLALGADLGEGRVRDRRRH</sequence>
<reference evidence="1" key="1">
    <citation type="submission" date="2015-04" db="UniProtKB">
        <authorList>
            <consortium name="EnsemblPlants"/>
        </authorList>
    </citation>
    <scope>IDENTIFICATION</scope>
    <source>
        <strain evidence="1">SL10</strain>
    </source>
</reference>
<dbReference type="EnsemblPlants" id="ONIVA05G27940.1">
    <property type="protein sequence ID" value="ONIVA05G27940.1"/>
    <property type="gene ID" value="ONIVA05G27940"/>
</dbReference>
<evidence type="ECO:0000313" key="1">
    <source>
        <dbReference type="EnsemblPlants" id="ONIVA05G27940.1"/>
    </source>
</evidence>
<dbReference type="Proteomes" id="UP000006591">
    <property type="component" value="Chromosome 5"/>
</dbReference>
<protein>
    <submittedName>
        <fullName evidence="1">Uncharacterized protein</fullName>
    </submittedName>
</protein>
<dbReference type="HOGENOM" id="CLU_2487257_0_0_1"/>
<evidence type="ECO:0000313" key="2">
    <source>
        <dbReference type="Proteomes" id="UP000006591"/>
    </source>
</evidence>
<organism evidence="1">
    <name type="scientific">Oryza nivara</name>
    <name type="common">Indian wild rice</name>
    <name type="synonym">Oryza sativa f. spontanea</name>
    <dbReference type="NCBI Taxonomy" id="4536"/>
    <lineage>
        <taxon>Eukaryota</taxon>
        <taxon>Viridiplantae</taxon>
        <taxon>Streptophyta</taxon>
        <taxon>Embryophyta</taxon>
        <taxon>Tracheophyta</taxon>
        <taxon>Spermatophyta</taxon>
        <taxon>Magnoliopsida</taxon>
        <taxon>Liliopsida</taxon>
        <taxon>Poales</taxon>
        <taxon>Poaceae</taxon>
        <taxon>BOP clade</taxon>
        <taxon>Oryzoideae</taxon>
        <taxon>Oryzeae</taxon>
        <taxon>Oryzinae</taxon>
        <taxon>Oryza</taxon>
    </lineage>
</organism>
<accession>A0A0E0HIJ0</accession>
<dbReference type="Gramene" id="ONIVA05G27940.1">
    <property type="protein sequence ID" value="ONIVA05G27940.1"/>
    <property type="gene ID" value="ONIVA05G27940"/>
</dbReference>
<name>A0A0E0HIJ0_ORYNI</name>
<reference evidence="1" key="2">
    <citation type="submission" date="2018-04" db="EMBL/GenBank/DDBJ databases">
        <title>OnivRS2 (Oryza nivara Reference Sequence Version 2).</title>
        <authorList>
            <person name="Zhang J."/>
            <person name="Kudrna D."/>
            <person name="Lee S."/>
            <person name="Talag J."/>
            <person name="Rajasekar S."/>
            <person name="Welchert J."/>
            <person name="Hsing Y.-I."/>
            <person name="Wing R.A."/>
        </authorList>
    </citation>
    <scope>NUCLEOTIDE SEQUENCE [LARGE SCALE GENOMIC DNA]</scope>
    <source>
        <strain evidence="1">SL10</strain>
    </source>
</reference>
<dbReference type="AlphaFoldDB" id="A0A0E0HIJ0"/>
<keyword evidence="2" id="KW-1185">Reference proteome</keyword>
<proteinExistence type="predicted"/>